<dbReference type="EMBL" id="CP089275">
    <property type="protein sequence ID" value="USP74878.1"/>
    <property type="molecule type" value="Genomic_DNA"/>
</dbReference>
<comment type="similarity">
    <text evidence="2">Belongs to the AB hydrolase superfamily. AKT2 hydrolase family.</text>
</comment>
<dbReference type="OrthoDB" id="408373at2759"/>
<evidence type="ECO:0000313" key="6">
    <source>
        <dbReference type="EMBL" id="USP74878.1"/>
    </source>
</evidence>
<dbReference type="PANTHER" id="PTHR43329">
    <property type="entry name" value="EPOXIDE HYDROLASE"/>
    <property type="match status" value="1"/>
</dbReference>
<evidence type="ECO:0000256" key="4">
    <source>
        <dbReference type="ARBA" id="ARBA00023140"/>
    </source>
</evidence>
<dbReference type="InterPro" id="IPR029058">
    <property type="entry name" value="AB_hydrolase_fold"/>
</dbReference>
<evidence type="ECO:0000313" key="7">
    <source>
        <dbReference type="Proteomes" id="UP001056012"/>
    </source>
</evidence>
<sequence>MSSTTALHTQDTKFTQLGLQKSIVNKEQVCCYTRSLENATDQNPILVLIHGYPQSSYIKGWEEYVGKRLFVLMQRDRWRHFIPLLPSTAPLFVPDLPGYGASAAIPQNDKLSVGRVVLEALKTEVQNAKSSKADHDKIKVVVIGHDRGARVSHHVSVSGVENVDILGVCLIDIVPISTQWQHFASPAAAAAEVTGYFHWPFLANVDLATRMITAFGASNWCREMILHWAGKNTVGINTLKADDALEVYGQFFEQEHTLKASCEDYREGATTDVEREEKSNKEGRKINVPVLLVYSQAGIGSRFTFPDVWREWVGEGVNIQHHGLGDGVGHFGAEEAPKECAEVVERWLKDVLQK</sequence>
<accession>A0A9Q8Z5V6</accession>
<evidence type="ECO:0000256" key="3">
    <source>
        <dbReference type="ARBA" id="ARBA00023026"/>
    </source>
</evidence>
<dbReference type="Proteomes" id="UP001056012">
    <property type="component" value="Chromosome 2"/>
</dbReference>
<dbReference type="AlphaFoldDB" id="A0A9Q8Z5V6"/>
<keyword evidence="3" id="KW-0843">Virulence</keyword>
<dbReference type="Gene3D" id="3.40.50.1820">
    <property type="entry name" value="alpha/beta hydrolase"/>
    <property type="match status" value="1"/>
</dbReference>
<dbReference type="InterPro" id="IPR000073">
    <property type="entry name" value="AB_hydrolase_1"/>
</dbReference>
<comment type="subcellular location">
    <subcellularLocation>
        <location evidence="1">Peroxisome</location>
    </subcellularLocation>
</comment>
<name>A0A9Q8Z5V6_CURCL</name>
<dbReference type="GO" id="GO:0005777">
    <property type="term" value="C:peroxisome"/>
    <property type="evidence" value="ECO:0007669"/>
    <property type="project" value="UniProtKB-SubCell"/>
</dbReference>
<keyword evidence="7" id="KW-1185">Reference proteome</keyword>
<dbReference type="VEuPathDB" id="FungiDB:yc1106_02152"/>
<gene>
    <name evidence="6" type="ORF">yc1106_02152</name>
</gene>
<dbReference type="Pfam" id="PF12697">
    <property type="entry name" value="Abhydrolase_6"/>
    <property type="match status" value="1"/>
</dbReference>
<protein>
    <submittedName>
        <fullName evidence="6">Alpha/beta-hydrolase</fullName>
    </submittedName>
</protein>
<evidence type="ECO:0000256" key="1">
    <source>
        <dbReference type="ARBA" id="ARBA00004275"/>
    </source>
</evidence>
<reference evidence="6" key="1">
    <citation type="submission" date="2021-12" db="EMBL/GenBank/DDBJ databases">
        <title>Curvularia clavata genome.</title>
        <authorList>
            <person name="Cao Y."/>
        </authorList>
    </citation>
    <scope>NUCLEOTIDE SEQUENCE</scope>
    <source>
        <strain evidence="6">Yc1106</strain>
    </source>
</reference>
<proteinExistence type="inferred from homology"/>
<dbReference type="SUPFAM" id="SSF53474">
    <property type="entry name" value="alpha/beta-Hydrolases"/>
    <property type="match status" value="1"/>
</dbReference>
<organism evidence="6 7">
    <name type="scientific">Curvularia clavata</name>
    <dbReference type="NCBI Taxonomy" id="95742"/>
    <lineage>
        <taxon>Eukaryota</taxon>
        <taxon>Fungi</taxon>
        <taxon>Dikarya</taxon>
        <taxon>Ascomycota</taxon>
        <taxon>Pezizomycotina</taxon>
        <taxon>Dothideomycetes</taxon>
        <taxon>Pleosporomycetidae</taxon>
        <taxon>Pleosporales</taxon>
        <taxon>Pleosporineae</taxon>
        <taxon>Pleosporaceae</taxon>
        <taxon>Curvularia</taxon>
    </lineage>
</organism>
<keyword evidence="4" id="KW-0576">Peroxisome</keyword>
<evidence type="ECO:0000259" key="5">
    <source>
        <dbReference type="Pfam" id="PF12697"/>
    </source>
</evidence>
<feature type="domain" description="AB hydrolase-1" evidence="5">
    <location>
        <begin position="46"/>
        <end position="342"/>
    </location>
</feature>
<evidence type="ECO:0000256" key="2">
    <source>
        <dbReference type="ARBA" id="ARBA00005668"/>
    </source>
</evidence>